<dbReference type="Pfam" id="PF13561">
    <property type="entry name" value="adh_short_C2"/>
    <property type="match status" value="1"/>
</dbReference>
<reference evidence="2" key="1">
    <citation type="submission" date="2023-07" db="EMBL/GenBank/DDBJ databases">
        <title>Genome content predicts the carbon catabolic preferences of heterotrophic bacteria.</title>
        <authorList>
            <person name="Gralka M."/>
        </authorList>
    </citation>
    <scope>NUCLEOTIDE SEQUENCE</scope>
    <source>
        <strain evidence="2">I3M17_2</strain>
    </source>
</reference>
<comment type="similarity">
    <text evidence="1">Belongs to the short-chain dehydrogenases/reductases (SDR) family.</text>
</comment>
<evidence type="ECO:0000313" key="2">
    <source>
        <dbReference type="EMBL" id="MDO6423464.1"/>
    </source>
</evidence>
<comment type="caution">
    <text evidence="2">The sequence shown here is derived from an EMBL/GenBank/DDBJ whole genome shotgun (WGS) entry which is preliminary data.</text>
</comment>
<dbReference type="AlphaFoldDB" id="A0AAW7X7B0"/>
<dbReference type="InterPro" id="IPR002347">
    <property type="entry name" value="SDR_fam"/>
</dbReference>
<dbReference type="RefSeq" id="WP_303493130.1">
    <property type="nucleotide sequence ID" value="NZ_JAUOPB010000009.1"/>
</dbReference>
<dbReference type="Proteomes" id="UP001169760">
    <property type="component" value="Unassembled WGS sequence"/>
</dbReference>
<evidence type="ECO:0000313" key="3">
    <source>
        <dbReference type="Proteomes" id="UP001169760"/>
    </source>
</evidence>
<dbReference type="Gene3D" id="3.40.50.720">
    <property type="entry name" value="NAD(P)-binding Rossmann-like Domain"/>
    <property type="match status" value="1"/>
</dbReference>
<sequence length="246" mass="25826">MQIEKVVAITGASSGIGLAMAQLFLKRGFNVAVLVRNPKSFSCEPQALGRLLVIKGDVRSTEDLGHFYKAIHERWQRLDGVIANAGVAIPQEVGDVCKSSFDATMDTNVKGVFFTVKLALPYLEAGAAIVLVSSIQAQRGAGAWTVYGASKAAVRSLGRSFAEALGGKGVRVNVLSPGVTDTPILNKFGFDAETLASVLDGVKAATPLQRLGTPLDIAEAAYFLLCEQSAFITGADLQVDGGLAQI</sequence>
<dbReference type="CDD" id="cd05233">
    <property type="entry name" value="SDR_c"/>
    <property type="match status" value="1"/>
</dbReference>
<dbReference type="PRINTS" id="PR00081">
    <property type="entry name" value="GDHRDH"/>
</dbReference>
<organism evidence="2 3">
    <name type="scientific">Saccharophagus degradans</name>
    <dbReference type="NCBI Taxonomy" id="86304"/>
    <lineage>
        <taxon>Bacteria</taxon>
        <taxon>Pseudomonadati</taxon>
        <taxon>Pseudomonadota</taxon>
        <taxon>Gammaproteobacteria</taxon>
        <taxon>Cellvibrionales</taxon>
        <taxon>Cellvibrionaceae</taxon>
        <taxon>Saccharophagus</taxon>
    </lineage>
</organism>
<accession>A0AAW7X7B0</accession>
<proteinExistence type="inferred from homology"/>
<dbReference type="PRINTS" id="PR00080">
    <property type="entry name" value="SDRFAMILY"/>
</dbReference>
<dbReference type="FunFam" id="3.40.50.720:FF:000084">
    <property type="entry name" value="Short-chain dehydrogenase reductase"/>
    <property type="match status" value="1"/>
</dbReference>
<dbReference type="PANTHER" id="PTHR43975:SF2">
    <property type="entry name" value="EG:BACR7A4.14 PROTEIN-RELATED"/>
    <property type="match status" value="1"/>
</dbReference>
<dbReference type="PANTHER" id="PTHR43975">
    <property type="entry name" value="ZGC:101858"/>
    <property type="match status" value="1"/>
</dbReference>
<dbReference type="InterPro" id="IPR020904">
    <property type="entry name" value="Sc_DH/Rdtase_CS"/>
</dbReference>
<gene>
    <name evidence="2" type="ORF">Q4521_13370</name>
</gene>
<evidence type="ECO:0000256" key="1">
    <source>
        <dbReference type="ARBA" id="ARBA00006484"/>
    </source>
</evidence>
<dbReference type="PROSITE" id="PS00061">
    <property type="entry name" value="ADH_SHORT"/>
    <property type="match status" value="1"/>
</dbReference>
<protein>
    <submittedName>
        <fullName evidence="2">SDR family oxidoreductase</fullName>
    </submittedName>
</protein>
<dbReference type="EMBL" id="JAUOPB010000009">
    <property type="protein sequence ID" value="MDO6423464.1"/>
    <property type="molecule type" value="Genomic_DNA"/>
</dbReference>
<dbReference type="InterPro" id="IPR036291">
    <property type="entry name" value="NAD(P)-bd_dom_sf"/>
</dbReference>
<name>A0AAW7X7B0_9GAMM</name>
<dbReference type="SUPFAM" id="SSF51735">
    <property type="entry name" value="NAD(P)-binding Rossmann-fold domains"/>
    <property type="match status" value="1"/>
</dbReference>